<sequence length="154" mass="17700">MSGFCGLYGVSNIRKSELERMLEKIRHRGPDEEAFFVNSGVGLAANTKLSEGGEKKRFKICASEDGSKRIVFDGRIYNRDELSEQMGLEESNLKMDEDLILHLYDRYQVEFLPKLNGEFSFVIYDSLLDQIICARDRLGIKPFYYGDAKSNFVF</sequence>
<feature type="non-terminal residue" evidence="2">
    <location>
        <position position="154"/>
    </location>
</feature>
<dbReference type="PANTHER" id="PTHR43284:SF1">
    <property type="entry name" value="ASPARAGINE SYNTHETASE"/>
    <property type="match status" value="1"/>
</dbReference>
<reference evidence="2" key="1">
    <citation type="journal article" date="2014" name="Front. Microbiol.">
        <title>High frequency of phylogenetically diverse reductive dehalogenase-homologous genes in deep subseafloor sedimentary metagenomes.</title>
        <authorList>
            <person name="Kawai M."/>
            <person name="Futagami T."/>
            <person name="Toyoda A."/>
            <person name="Takaki Y."/>
            <person name="Nishi S."/>
            <person name="Hori S."/>
            <person name="Arai W."/>
            <person name="Tsubouchi T."/>
            <person name="Morono Y."/>
            <person name="Uchiyama I."/>
            <person name="Ito T."/>
            <person name="Fujiyama A."/>
            <person name="Inagaki F."/>
            <person name="Takami H."/>
        </authorList>
    </citation>
    <scope>NUCLEOTIDE SEQUENCE</scope>
    <source>
        <strain evidence="2">Expedition CK06-06</strain>
    </source>
</reference>
<organism evidence="2">
    <name type="scientific">marine sediment metagenome</name>
    <dbReference type="NCBI Taxonomy" id="412755"/>
    <lineage>
        <taxon>unclassified sequences</taxon>
        <taxon>metagenomes</taxon>
        <taxon>ecological metagenomes</taxon>
    </lineage>
</organism>
<accession>X1L3E3</accession>
<dbReference type="InterPro" id="IPR051786">
    <property type="entry name" value="ASN_synthetase/amidase"/>
</dbReference>
<evidence type="ECO:0000259" key="1">
    <source>
        <dbReference type="PROSITE" id="PS51278"/>
    </source>
</evidence>
<dbReference type="Gene3D" id="3.60.20.10">
    <property type="entry name" value="Glutamine Phosphoribosylpyrophosphate, subunit 1, domain 1"/>
    <property type="match status" value="1"/>
</dbReference>
<dbReference type="PROSITE" id="PS51278">
    <property type="entry name" value="GATASE_TYPE_2"/>
    <property type="match status" value="1"/>
</dbReference>
<gene>
    <name evidence="2" type="ORF">S06H3_22315</name>
</gene>
<name>X1L3E3_9ZZZZ</name>
<evidence type="ECO:0000313" key="2">
    <source>
        <dbReference type="EMBL" id="GAI13458.1"/>
    </source>
</evidence>
<dbReference type="SUPFAM" id="SSF56235">
    <property type="entry name" value="N-terminal nucleophile aminohydrolases (Ntn hydrolases)"/>
    <property type="match status" value="1"/>
</dbReference>
<dbReference type="PANTHER" id="PTHR43284">
    <property type="entry name" value="ASPARAGINE SYNTHETASE (GLUTAMINE-HYDROLYZING)"/>
    <property type="match status" value="1"/>
</dbReference>
<dbReference type="Pfam" id="PF13537">
    <property type="entry name" value="GATase_7"/>
    <property type="match status" value="1"/>
</dbReference>
<proteinExistence type="predicted"/>
<dbReference type="InterPro" id="IPR029055">
    <property type="entry name" value="Ntn_hydrolases_N"/>
</dbReference>
<dbReference type="InterPro" id="IPR017932">
    <property type="entry name" value="GATase_2_dom"/>
</dbReference>
<feature type="domain" description="Glutamine amidotransferase type-2" evidence="1">
    <location>
        <begin position="5"/>
        <end position="154"/>
    </location>
</feature>
<protein>
    <recommendedName>
        <fullName evidence="1">Glutamine amidotransferase type-2 domain-containing protein</fullName>
    </recommendedName>
</protein>
<comment type="caution">
    <text evidence="2">The sequence shown here is derived from an EMBL/GenBank/DDBJ whole genome shotgun (WGS) entry which is preliminary data.</text>
</comment>
<dbReference type="EMBL" id="BARV01011899">
    <property type="protein sequence ID" value="GAI13458.1"/>
    <property type="molecule type" value="Genomic_DNA"/>
</dbReference>
<dbReference type="AlphaFoldDB" id="X1L3E3"/>